<evidence type="ECO:0000256" key="2">
    <source>
        <dbReference type="ARBA" id="ARBA00022741"/>
    </source>
</evidence>
<dbReference type="PROSITE" id="PS00108">
    <property type="entry name" value="PROTEIN_KINASE_ST"/>
    <property type="match status" value="1"/>
</dbReference>
<evidence type="ECO:0000259" key="6">
    <source>
        <dbReference type="PROSITE" id="PS50011"/>
    </source>
</evidence>
<organism evidence="7 8">
    <name type="scientific">Cephalotrichum gorgonifer</name>
    <dbReference type="NCBI Taxonomy" id="2041049"/>
    <lineage>
        <taxon>Eukaryota</taxon>
        <taxon>Fungi</taxon>
        <taxon>Dikarya</taxon>
        <taxon>Ascomycota</taxon>
        <taxon>Pezizomycotina</taxon>
        <taxon>Sordariomycetes</taxon>
        <taxon>Hypocreomycetidae</taxon>
        <taxon>Microascales</taxon>
        <taxon>Microascaceae</taxon>
        <taxon>Cephalotrichum</taxon>
    </lineage>
</organism>
<feature type="domain" description="Protein kinase" evidence="6">
    <location>
        <begin position="1"/>
        <end position="128"/>
    </location>
</feature>
<dbReference type="Proteomes" id="UP001187682">
    <property type="component" value="Unassembled WGS sequence"/>
</dbReference>
<dbReference type="InterPro" id="IPR008271">
    <property type="entry name" value="Ser/Thr_kinase_AS"/>
</dbReference>
<dbReference type="GO" id="GO:0005524">
    <property type="term" value="F:ATP binding"/>
    <property type="evidence" value="ECO:0007669"/>
    <property type="project" value="UniProtKB-KW"/>
</dbReference>
<name>A0AAE8SUQ1_9PEZI</name>
<evidence type="ECO:0000256" key="1">
    <source>
        <dbReference type="ARBA" id="ARBA00022679"/>
    </source>
</evidence>
<dbReference type="GO" id="GO:0004672">
    <property type="term" value="F:protein kinase activity"/>
    <property type="evidence" value="ECO:0007669"/>
    <property type="project" value="InterPro"/>
</dbReference>
<keyword evidence="2" id="KW-0547">Nucleotide-binding</keyword>
<evidence type="ECO:0000256" key="3">
    <source>
        <dbReference type="ARBA" id="ARBA00022777"/>
    </source>
</evidence>
<dbReference type="SMART" id="SM00220">
    <property type="entry name" value="S_TKc"/>
    <property type="match status" value="1"/>
</dbReference>
<dbReference type="AlphaFoldDB" id="A0AAE8SUQ1"/>
<reference evidence="7" key="1">
    <citation type="submission" date="2018-03" db="EMBL/GenBank/DDBJ databases">
        <authorList>
            <person name="Guldener U."/>
        </authorList>
    </citation>
    <scope>NUCLEOTIDE SEQUENCE</scope>
</reference>
<dbReference type="EMBL" id="ONZQ02000005">
    <property type="protein sequence ID" value="SPO01933.1"/>
    <property type="molecule type" value="Genomic_DNA"/>
</dbReference>
<evidence type="ECO:0000256" key="4">
    <source>
        <dbReference type="ARBA" id="ARBA00022840"/>
    </source>
</evidence>
<sequence length="128" mass="14236">MEYLDRGDLHGYLNRTFPESEAFAITRQLLEGLSFMHEAGFAHSDLKPKNILVQTPGPHWWIKIGDFGISKRIRDSSGLKTAIGTEDYMAPEVKGIFPKAVMGAPSYTVAVDIWAVGLIAWRMITNGV</sequence>
<dbReference type="InterPro" id="IPR000719">
    <property type="entry name" value="Prot_kinase_dom"/>
</dbReference>
<evidence type="ECO:0000256" key="5">
    <source>
        <dbReference type="ARBA" id="ARBA00037982"/>
    </source>
</evidence>
<dbReference type="Pfam" id="PF00069">
    <property type="entry name" value="Pkinase"/>
    <property type="match status" value="1"/>
</dbReference>
<evidence type="ECO:0000313" key="7">
    <source>
        <dbReference type="EMBL" id="SPO01933.1"/>
    </source>
</evidence>
<evidence type="ECO:0000313" key="8">
    <source>
        <dbReference type="Proteomes" id="UP001187682"/>
    </source>
</evidence>
<accession>A0AAE8SUQ1</accession>
<proteinExistence type="inferred from homology"/>
<comment type="similarity">
    <text evidence="5">Belongs to the protein kinase superfamily. Ser/Thr protein kinase family. GCN2 subfamily.</text>
</comment>
<dbReference type="PROSITE" id="PS50011">
    <property type="entry name" value="PROTEIN_KINASE_DOM"/>
    <property type="match status" value="1"/>
</dbReference>
<dbReference type="SUPFAM" id="SSF56112">
    <property type="entry name" value="Protein kinase-like (PK-like)"/>
    <property type="match status" value="1"/>
</dbReference>
<dbReference type="PANTHER" id="PTHR11042">
    <property type="entry name" value="EUKARYOTIC TRANSLATION INITIATION FACTOR 2-ALPHA KINASE EIF2-ALPHA KINASE -RELATED"/>
    <property type="match status" value="1"/>
</dbReference>
<dbReference type="InterPro" id="IPR050339">
    <property type="entry name" value="CC_SR_Kinase"/>
</dbReference>
<keyword evidence="1" id="KW-0808">Transferase</keyword>
<dbReference type="GO" id="GO:0005737">
    <property type="term" value="C:cytoplasm"/>
    <property type="evidence" value="ECO:0007669"/>
    <property type="project" value="TreeGrafter"/>
</dbReference>
<dbReference type="GO" id="GO:0005634">
    <property type="term" value="C:nucleus"/>
    <property type="evidence" value="ECO:0007669"/>
    <property type="project" value="TreeGrafter"/>
</dbReference>
<dbReference type="Gene3D" id="1.10.510.10">
    <property type="entry name" value="Transferase(Phosphotransferase) domain 1"/>
    <property type="match status" value="1"/>
</dbReference>
<gene>
    <name evidence="7" type="ORF">DNG_04606</name>
</gene>
<keyword evidence="8" id="KW-1185">Reference proteome</keyword>
<keyword evidence="3" id="KW-0418">Kinase</keyword>
<protein>
    <recommendedName>
        <fullName evidence="6">Protein kinase domain-containing protein</fullName>
    </recommendedName>
</protein>
<comment type="caution">
    <text evidence="7">The sequence shown here is derived from an EMBL/GenBank/DDBJ whole genome shotgun (WGS) entry which is preliminary data.</text>
</comment>
<keyword evidence="4" id="KW-0067">ATP-binding</keyword>
<dbReference type="InterPro" id="IPR011009">
    <property type="entry name" value="Kinase-like_dom_sf"/>
</dbReference>